<keyword evidence="9 13" id="KW-1133">Transmembrane helix</keyword>
<protein>
    <submittedName>
        <fullName evidence="15">Cytochrome b</fullName>
    </submittedName>
</protein>
<evidence type="ECO:0000256" key="11">
    <source>
        <dbReference type="ARBA" id="ARBA00023136"/>
    </source>
</evidence>
<evidence type="ECO:0000256" key="12">
    <source>
        <dbReference type="ARBA" id="ARBA00037975"/>
    </source>
</evidence>
<dbReference type="PANTHER" id="PTHR30529">
    <property type="entry name" value="CYTOCHROME B561"/>
    <property type="match status" value="1"/>
</dbReference>
<evidence type="ECO:0000256" key="2">
    <source>
        <dbReference type="ARBA" id="ARBA00004651"/>
    </source>
</evidence>
<gene>
    <name evidence="15" type="ORF">GR212_32415</name>
</gene>
<dbReference type="Pfam" id="PF01292">
    <property type="entry name" value="Ni_hydr_CYTB"/>
    <property type="match status" value="1"/>
</dbReference>
<accession>A0A6L9UJF6</accession>
<evidence type="ECO:0000256" key="13">
    <source>
        <dbReference type="SAM" id="Phobius"/>
    </source>
</evidence>
<evidence type="ECO:0000313" key="15">
    <source>
        <dbReference type="EMBL" id="NEI74267.1"/>
    </source>
</evidence>
<keyword evidence="4" id="KW-1003">Cell membrane</keyword>
<organism evidence="15 16">
    <name type="scientific">Rhizobium lusitanum</name>
    <dbReference type="NCBI Taxonomy" id="293958"/>
    <lineage>
        <taxon>Bacteria</taxon>
        <taxon>Pseudomonadati</taxon>
        <taxon>Pseudomonadota</taxon>
        <taxon>Alphaproteobacteria</taxon>
        <taxon>Hyphomicrobiales</taxon>
        <taxon>Rhizobiaceae</taxon>
        <taxon>Rhizobium/Agrobacterium group</taxon>
        <taxon>Rhizobium</taxon>
    </lineage>
</organism>
<dbReference type="Proteomes" id="UP000483035">
    <property type="component" value="Unassembled WGS sequence"/>
</dbReference>
<keyword evidence="5" id="KW-0349">Heme</keyword>
<keyword evidence="3" id="KW-0813">Transport</keyword>
<evidence type="ECO:0000256" key="5">
    <source>
        <dbReference type="ARBA" id="ARBA00022617"/>
    </source>
</evidence>
<evidence type="ECO:0000256" key="8">
    <source>
        <dbReference type="ARBA" id="ARBA00022982"/>
    </source>
</evidence>
<keyword evidence="7" id="KW-0479">Metal-binding</keyword>
<dbReference type="GO" id="GO:0009055">
    <property type="term" value="F:electron transfer activity"/>
    <property type="evidence" value="ECO:0007669"/>
    <property type="project" value="InterPro"/>
</dbReference>
<evidence type="ECO:0000256" key="3">
    <source>
        <dbReference type="ARBA" id="ARBA00022448"/>
    </source>
</evidence>
<reference evidence="15 16" key="1">
    <citation type="submission" date="2019-12" db="EMBL/GenBank/DDBJ databases">
        <title>Rhizobium genotypes associated with high levels of biological nitrogen fixation by grain legumes in a temperate-maritime cropping system.</title>
        <authorList>
            <person name="Maluk M."/>
            <person name="Francesc Ferrando Molina F."/>
            <person name="Lopez Del Egido L."/>
            <person name="Lafos M."/>
            <person name="Langarica-Fuentes A."/>
            <person name="Gebre Yohannes G."/>
            <person name="Young M.W."/>
            <person name="Martin P."/>
            <person name="Gantlett R."/>
            <person name="Kenicer G."/>
            <person name="Hawes C."/>
            <person name="Begg G.S."/>
            <person name="Quilliam R.S."/>
            <person name="Squire G.R."/>
            <person name="Poole P.S."/>
            <person name="Young P.W."/>
            <person name="Iannetta P.M."/>
            <person name="James E.K."/>
        </authorList>
    </citation>
    <scope>NUCLEOTIDE SEQUENCE [LARGE SCALE GENOMIC DNA]</scope>
    <source>
        <strain evidence="15 16">JHI1118</strain>
    </source>
</reference>
<dbReference type="RefSeq" id="WP_163993355.1">
    <property type="nucleotide sequence ID" value="NZ_WUEY01000028.1"/>
</dbReference>
<comment type="similarity">
    <text evidence="12">Belongs to the cytochrome b561 family.</text>
</comment>
<dbReference type="InterPro" id="IPR011577">
    <property type="entry name" value="Cyt_b561_bac/Ni-Hgenase"/>
</dbReference>
<comment type="caution">
    <text evidence="15">The sequence shown here is derived from an EMBL/GenBank/DDBJ whole genome shotgun (WGS) entry which is preliminary data.</text>
</comment>
<evidence type="ECO:0000256" key="1">
    <source>
        <dbReference type="ARBA" id="ARBA00001970"/>
    </source>
</evidence>
<evidence type="ECO:0000256" key="4">
    <source>
        <dbReference type="ARBA" id="ARBA00022475"/>
    </source>
</evidence>
<feature type="transmembrane region" description="Helical" evidence="13">
    <location>
        <begin position="21"/>
        <end position="43"/>
    </location>
</feature>
<dbReference type="InterPro" id="IPR016174">
    <property type="entry name" value="Di-haem_cyt_TM"/>
</dbReference>
<comment type="cofactor">
    <cofactor evidence="1">
        <name>heme b</name>
        <dbReference type="ChEBI" id="CHEBI:60344"/>
    </cofactor>
</comment>
<feature type="transmembrane region" description="Helical" evidence="13">
    <location>
        <begin position="55"/>
        <end position="77"/>
    </location>
</feature>
<evidence type="ECO:0000256" key="7">
    <source>
        <dbReference type="ARBA" id="ARBA00022723"/>
    </source>
</evidence>
<feature type="domain" description="Cytochrome b561 bacterial/Ni-hydrogenase" evidence="14">
    <location>
        <begin position="17"/>
        <end position="187"/>
    </location>
</feature>
<dbReference type="GO" id="GO:0005886">
    <property type="term" value="C:plasma membrane"/>
    <property type="evidence" value="ECO:0007669"/>
    <property type="project" value="UniProtKB-SubCell"/>
</dbReference>
<evidence type="ECO:0000256" key="10">
    <source>
        <dbReference type="ARBA" id="ARBA00023004"/>
    </source>
</evidence>
<keyword evidence="6 13" id="KW-0812">Transmembrane</keyword>
<evidence type="ECO:0000256" key="6">
    <source>
        <dbReference type="ARBA" id="ARBA00022692"/>
    </source>
</evidence>
<name>A0A6L9UJF6_9HYPH</name>
<feature type="transmembrane region" description="Helical" evidence="13">
    <location>
        <begin position="103"/>
        <end position="121"/>
    </location>
</feature>
<dbReference type="EMBL" id="WUEY01000028">
    <property type="protein sequence ID" value="NEI74267.1"/>
    <property type="molecule type" value="Genomic_DNA"/>
</dbReference>
<dbReference type="GO" id="GO:0020037">
    <property type="term" value="F:heme binding"/>
    <property type="evidence" value="ECO:0007669"/>
    <property type="project" value="TreeGrafter"/>
</dbReference>
<sequence length="193" mass="21577">MTIQSTVLDATPKNVARYDRLTITLHWLTALLVVSLFALAQVWDILQKGTPLRLGLQSLHISLGMTLAAVIAIRIVWRLAHRGDLPPAAGGFQHLLAKAVHGLLYLLLLLQVALGFLFRWSQNQPLSFFGLFALPQPDGFPVDMRGTFALMHYWVAWSIIILAGFHACAALLHHYVLKDRVLGRMFPIPANKR</sequence>
<keyword evidence="8" id="KW-0249">Electron transport</keyword>
<dbReference type="InterPro" id="IPR052168">
    <property type="entry name" value="Cytochrome_b561_oxidase"/>
</dbReference>
<evidence type="ECO:0000256" key="9">
    <source>
        <dbReference type="ARBA" id="ARBA00022989"/>
    </source>
</evidence>
<dbReference type="AlphaFoldDB" id="A0A6L9UJF6"/>
<comment type="subcellular location">
    <subcellularLocation>
        <location evidence="2">Cell membrane</location>
        <topology evidence="2">Multi-pass membrane protein</topology>
    </subcellularLocation>
</comment>
<dbReference type="Gene3D" id="1.20.950.20">
    <property type="entry name" value="Transmembrane di-heme cytochromes, Chain C"/>
    <property type="match status" value="1"/>
</dbReference>
<evidence type="ECO:0000313" key="16">
    <source>
        <dbReference type="Proteomes" id="UP000483035"/>
    </source>
</evidence>
<dbReference type="PANTHER" id="PTHR30529:SF3">
    <property type="entry name" value="CYTOCHROME B561 HOMOLOG 1"/>
    <property type="match status" value="1"/>
</dbReference>
<evidence type="ECO:0000259" key="14">
    <source>
        <dbReference type="Pfam" id="PF01292"/>
    </source>
</evidence>
<proteinExistence type="inferred from homology"/>
<keyword evidence="10" id="KW-0408">Iron</keyword>
<keyword evidence="11 13" id="KW-0472">Membrane</keyword>
<dbReference type="SUPFAM" id="SSF81342">
    <property type="entry name" value="Transmembrane di-heme cytochromes"/>
    <property type="match status" value="1"/>
</dbReference>
<dbReference type="GO" id="GO:0046872">
    <property type="term" value="F:metal ion binding"/>
    <property type="evidence" value="ECO:0007669"/>
    <property type="project" value="UniProtKB-KW"/>
</dbReference>
<feature type="transmembrane region" description="Helical" evidence="13">
    <location>
        <begin position="154"/>
        <end position="177"/>
    </location>
</feature>
<dbReference type="GO" id="GO:0022904">
    <property type="term" value="P:respiratory electron transport chain"/>
    <property type="evidence" value="ECO:0007669"/>
    <property type="project" value="InterPro"/>
</dbReference>